<feature type="non-terminal residue" evidence="15">
    <location>
        <position position="1"/>
    </location>
</feature>
<evidence type="ECO:0000256" key="3">
    <source>
        <dbReference type="ARBA" id="ARBA00005179"/>
    </source>
</evidence>
<evidence type="ECO:0000256" key="12">
    <source>
        <dbReference type="ARBA" id="ARBA00023136"/>
    </source>
</evidence>
<dbReference type="InterPro" id="IPR017972">
    <property type="entry name" value="Cyt_P450_CS"/>
</dbReference>
<keyword evidence="10 14" id="KW-0408">Iron</keyword>
<accession>A0ABR3EKU4</accession>
<keyword evidence="9 14" id="KW-0560">Oxidoreductase</keyword>
<evidence type="ECO:0000256" key="8">
    <source>
        <dbReference type="ARBA" id="ARBA00022989"/>
    </source>
</evidence>
<keyword evidence="16" id="KW-1185">Reference proteome</keyword>
<evidence type="ECO:0000256" key="4">
    <source>
        <dbReference type="ARBA" id="ARBA00010617"/>
    </source>
</evidence>
<dbReference type="InterPro" id="IPR036396">
    <property type="entry name" value="Cyt_P450_sf"/>
</dbReference>
<dbReference type="PANTHER" id="PTHR46300">
    <property type="entry name" value="P450, PUTATIVE (EUROFUNG)-RELATED-RELATED"/>
    <property type="match status" value="1"/>
</dbReference>
<name>A0ABR3EKU4_9AGAR</name>
<dbReference type="InterPro" id="IPR001128">
    <property type="entry name" value="Cyt_P450"/>
</dbReference>
<dbReference type="Gene3D" id="1.10.630.10">
    <property type="entry name" value="Cytochrome P450"/>
    <property type="match status" value="1"/>
</dbReference>
<keyword evidence="12" id="KW-0472">Membrane</keyword>
<evidence type="ECO:0000256" key="9">
    <source>
        <dbReference type="ARBA" id="ARBA00023002"/>
    </source>
</evidence>
<evidence type="ECO:0000256" key="2">
    <source>
        <dbReference type="ARBA" id="ARBA00004167"/>
    </source>
</evidence>
<comment type="caution">
    <text evidence="15">The sequence shown here is derived from an EMBL/GenBank/DDBJ whole genome shotgun (WGS) entry which is preliminary data.</text>
</comment>
<reference evidence="15 16" key="1">
    <citation type="submission" date="2024-02" db="EMBL/GenBank/DDBJ databases">
        <title>A draft genome for the cacao thread blight pathogen Marasmius crinis-equi.</title>
        <authorList>
            <person name="Cohen S.P."/>
            <person name="Baruah I.K."/>
            <person name="Amoako-Attah I."/>
            <person name="Bukari Y."/>
            <person name="Meinhardt L.W."/>
            <person name="Bailey B.A."/>
        </authorList>
    </citation>
    <scope>NUCLEOTIDE SEQUENCE [LARGE SCALE GENOMIC DNA]</scope>
    <source>
        <strain evidence="15 16">GH-76</strain>
    </source>
</reference>
<dbReference type="InterPro" id="IPR050364">
    <property type="entry name" value="Cytochrome_P450_fung"/>
</dbReference>
<dbReference type="PROSITE" id="PS00086">
    <property type="entry name" value="CYTOCHROME_P450"/>
    <property type="match status" value="1"/>
</dbReference>
<dbReference type="InterPro" id="IPR002401">
    <property type="entry name" value="Cyt_P450_E_grp-I"/>
</dbReference>
<keyword evidence="13" id="KW-0325">Glycoprotein</keyword>
<evidence type="ECO:0000256" key="10">
    <source>
        <dbReference type="ARBA" id="ARBA00023004"/>
    </source>
</evidence>
<keyword evidence="5 14" id="KW-0349">Heme</keyword>
<keyword evidence="8" id="KW-1133">Transmembrane helix</keyword>
<protein>
    <recommendedName>
        <fullName evidence="17">Cytochrome P450</fullName>
    </recommendedName>
</protein>
<dbReference type="SUPFAM" id="SSF48264">
    <property type="entry name" value="Cytochrome P450"/>
    <property type="match status" value="1"/>
</dbReference>
<evidence type="ECO:0000256" key="11">
    <source>
        <dbReference type="ARBA" id="ARBA00023033"/>
    </source>
</evidence>
<dbReference type="PRINTS" id="PR00463">
    <property type="entry name" value="EP450I"/>
</dbReference>
<dbReference type="EMBL" id="JBAHYK010003496">
    <property type="protein sequence ID" value="KAL0563450.1"/>
    <property type="molecule type" value="Genomic_DNA"/>
</dbReference>
<evidence type="ECO:0000256" key="14">
    <source>
        <dbReference type="RuleBase" id="RU000461"/>
    </source>
</evidence>
<dbReference type="Pfam" id="PF00067">
    <property type="entry name" value="p450"/>
    <property type="match status" value="1"/>
</dbReference>
<organism evidence="15 16">
    <name type="scientific">Marasmius crinis-equi</name>
    <dbReference type="NCBI Taxonomy" id="585013"/>
    <lineage>
        <taxon>Eukaryota</taxon>
        <taxon>Fungi</taxon>
        <taxon>Dikarya</taxon>
        <taxon>Basidiomycota</taxon>
        <taxon>Agaricomycotina</taxon>
        <taxon>Agaricomycetes</taxon>
        <taxon>Agaricomycetidae</taxon>
        <taxon>Agaricales</taxon>
        <taxon>Marasmiineae</taxon>
        <taxon>Marasmiaceae</taxon>
        <taxon>Marasmius</taxon>
    </lineage>
</organism>
<evidence type="ECO:0000313" key="15">
    <source>
        <dbReference type="EMBL" id="KAL0563450.1"/>
    </source>
</evidence>
<evidence type="ECO:0000256" key="1">
    <source>
        <dbReference type="ARBA" id="ARBA00001971"/>
    </source>
</evidence>
<sequence length="124" mass="14297">TVLVLNTYTMHHDPARHPEPHKFNPDRYINDATLASESANLANPYERDHWMFGVGRRICPGMWVAEREIFLVVARLIWAFNLQSIPGEKIDLKEYDGLSGRSPVPFQIKMIPRDEKVAQILAKE</sequence>
<gene>
    <name evidence="15" type="ORF">V5O48_018618</name>
</gene>
<evidence type="ECO:0000313" key="16">
    <source>
        <dbReference type="Proteomes" id="UP001465976"/>
    </source>
</evidence>
<dbReference type="Proteomes" id="UP001465976">
    <property type="component" value="Unassembled WGS sequence"/>
</dbReference>
<dbReference type="PANTHER" id="PTHR46300:SF2">
    <property type="entry name" value="CYTOCHROME P450 MONOOXYGENASE ALNH-RELATED"/>
    <property type="match status" value="1"/>
</dbReference>
<evidence type="ECO:0000256" key="13">
    <source>
        <dbReference type="ARBA" id="ARBA00023180"/>
    </source>
</evidence>
<keyword evidence="7 14" id="KW-0479">Metal-binding</keyword>
<evidence type="ECO:0008006" key="17">
    <source>
        <dbReference type="Google" id="ProtNLM"/>
    </source>
</evidence>
<keyword evidence="11 14" id="KW-0503">Monooxygenase</keyword>
<evidence type="ECO:0000256" key="5">
    <source>
        <dbReference type="ARBA" id="ARBA00022617"/>
    </source>
</evidence>
<keyword evidence="6" id="KW-0812">Transmembrane</keyword>
<comment type="pathway">
    <text evidence="3">Secondary metabolite biosynthesis.</text>
</comment>
<comment type="subcellular location">
    <subcellularLocation>
        <location evidence="2">Membrane</location>
        <topology evidence="2">Single-pass membrane protein</topology>
    </subcellularLocation>
</comment>
<evidence type="ECO:0000256" key="6">
    <source>
        <dbReference type="ARBA" id="ARBA00022692"/>
    </source>
</evidence>
<evidence type="ECO:0000256" key="7">
    <source>
        <dbReference type="ARBA" id="ARBA00022723"/>
    </source>
</evidence>
<comment type="similarity">
    <text evidence="4 14">Belongs to the cytochrome P450 family.</text>
</comment>
<comment type="cofactor">
    <cofactor evidence="1">
        <name>heme</name>
        <dbReference type="ChEBI" id="CHEBI:30413"/>
    </cofactor>
</comment>
<proteinExistence type="inferred from homology"/>